<evidence type="ECO:0000256" key="1">
    <source>
        <dbReference type="SAM" id="MobiDB-lite"/>
    </source>
</evidence>
<evidence type="ECO:0000313" key="4">
    <source>
        <dbReference type="Proteomes" id="UP000245720"/>
    </source>
</evidence>
<protein>
    <submittedName>
        <fullName evidence="3">Uncharacterized protein</fullName>
    </submittedName>
</protein>
<proteinExistence type="predicted"/>
<dbReference type="Proteomes" id="UP000245720">
    <property type="component" value="Unassembled WGS sequence"/>
</dbReference>
<feature type="transmembrane region" description="Helical" evidence="2">
    <location>
        <begin position="43"/>
        <end position="64"/>
    </location>
</feature>
<feature type="compositionally biased region" description="Basic and acidic residues" evidence="1">
    <location>
        <begin position="146"/>
        <end position="163"/>
    </location>
</feature>
<reference evidence="3 4" key="1">
    <citation type="submission" date="2018-05" db="EMBL/GenBank/DDBJ databases">
        <title>The Hungate 1000. A catalogue of reference genomes from the rumen microbiome.</title>
        <authorList>
            <person name="Kelly W."/>
        </authorList>
    </citation>
    <scope>NUCLEOTIDE SEQUENCE [LARGE SCALE GENOMIC DNA]</scope>
    <source>
        <strain evidence="3 4">SAb67</strain>
    </source>
</reference>
<accession>A0A315Y4F6</accession>
<gene>
    <name evidence="3" type="ORF">IE37_00438</name>
</gene>
<dbReference type="EMBL" id="QGDI01000001">
    <property type="protein sequence ID" value="PWJ15536.1"/>
    <property type="molecule type" value="Genomic_DNA"/>
</dbReference>
<dbReference type="OrthoDB" id="1819761at2"/>
<feature type="region of interest" description="Disordered" evidence="1">
    <location>
        <begin position="125"/>
        <end position="228"/>
    </location>
</feature>
<comment type="caution">
    <text evidence="3">The sequence shown here is derived from an EMBL/GenBank/DDBJ whole genome shotgun (WGS) entry which is preliminary data.</text>
</comment>
<evidence type="ECO:0000256" key="2">
    <source>
        <dbReference type="SAM" id="Phobius"/>
    </source>
</evidence>
<feature type="compositionally biased region" description="Polar residues" evidence="1">
    <location>
        <begin position="125"/>
        <end position="144"/>
    </location>
</feature>
<evidence type="ECO:0000313" key="3">
    <source>
        <dbReference type="EMBL" id="PWJ15536.1"/>
    </source>
</evidence>
<feature type="compositionally biased region" description="Polar residues" evidence="1">
    <location>
        <begin position="188"/>
        <end position="197"/>
    </location>
</feature>
<name>A0A315Y4F6_RUMFL</name>
<keyword evidence="2" id="KW-0812">Transmembrane</keyword>
<dbReference type="AlphaFoldDB" id="A0A315Y4F6"/>
<organism evidence="3 4">
    <name type="scientific">Ruminococcus flavefaciens</name>
    <dbReference type="NCBI Taxonomy" id="1265"/>
    <lineage>
        <taxon>Bacteria</taxon>
        <taxon>Bacillati</taxon>
        <taxon>Bacillota</taxon>
        <taxon>Clostridia</taxon>
        <taxon>Eubacteriales</taxon>
        <taxon>Oscillospiraceae</taxon>
        <taxon>Ruminococcus</taxon>
    </lineage>
</organism>
<dbReference type="RefSeq" id="WP_109725320.1">
    <property type="nucleotide sequence ID" value="NZ_QGDI01000001.1"/>
</dbReference>
<keyword evidence="2" id="KW-1133">Transmembrane helix</keyword>
<sequence>MTEKDKKKITEALGIPEPDRKKEFAEEFAKRSEGVQKKPIKPIIMRITAAAAMLAVCIGALTLFPKHKTDFGGDDNIEVIETTTYQSVDGAIHSVPHTTSPTNTEGGVIVTTAAKTSGKTVTAVTTMQNGTTKGPASQRTTAAKTTEGRDESRTTTADHHETDVTTAEPIVQDPPVTAAPPRDLTVSPDVTYTVRDNTITEEELLTGEGSDGIGIPPRGEGDPPISPNDQKIQHMFDISYAVILAKVDKIVYTSIDRQAVTAEDITVEAAYGGSLNTGDRLTVFLRGGYMPAEEYMKYNRRAHIDNAEDYSVYISAGCRMAQEEGESYIFFVSDDDSGLPDGAFSPAEDGYCSVFIKRNGKYISLAGEELSFTEEQLSRLQRQ</sequence>
<keyword evidence="2" id="KW-0472">Membrane</keyword>